<feature type="domain" description="DUF5648" evidence="1">
    <location>
        <begin position="1"/>
        <end position="121"/>
    </location>
</feature>
<sequence length="125" mass="13847">MNELANGHWQPEGTAGIVFDHAALSTVPLYAFNHTASASIPKDWYYTTSVSNKATWDKNKNYVDRGVYACMFSNAACGSLPFYTLWDLVHQVHLFTADESECKSVTSVNGGYIEMDIAGYILLLP</sequence>
<evidence type="ECO:0000259" key="1">
    <source>
        <dbReference type="Pfam" id="PF18885"/>
    </source>
</evidence>
<dbReference type="InterPro" id="IPR043708">
    <property type="entry name" value="DUF5648"/>
</dbReference>
<protein>
    <recommendedName>
        <fullName evidence="1">DUF5648 domain-containing protein</fullName>
    </recommendedName>
</protein>
<dbReference type="EMBL" id="JAUEPU010000020">
    <property type="protein sequence ID" value="KAK0494672.1"/>
    <property type="molecule type" value="Genomic_DNA"/>
</dbReference>
<name>A0AA39Q1T0_9AGAR</name>
<accession>A0AA39Q1T0</accession>
<keyword evidence="3" id="KW-1185">Reference proteome</keyword>
<dbReference type="Proteomes" id="UP001175228">
    <property type="component" value="Unassembled WGS sequence"/>
</dbReference>
<evidence type="ECO:0000313" key="2">
    <source>
        <dbReference type="EMBL" id="KAK0494672.1"/>
    </source>
</evidence>
<evidence type="ECO:0000313" key="3">
    <source>
        <dbReference type="Proteomes" id="UP001175228"/>
    </source>
</evidence>
<proteinExistence type="predicted"/>
<reference evidence="2" key="1">
    <citation type="submission" date="2023-06" db="EMBL/GenBank/DDBJ databases">
        <authorList>
            <consortium name="Lawrence Berkeley National Laboratory"/>
            <person name="Ahrendt S."/>
            <person name="Sahu N."/>
            <person name="Indic B."/>
            <person name="Wong-Bajracharya J."/>
            <person name="Merenyi Z."/>
            <person name="Ke H.-M."/>
            <person name="Monk M."/>
            <person name="Kocsube S."/>
            <person name="Drula E."/>
            <person name="Lipzen A."/>
            <person name="Balint B."/>
            <person name="Henrissat B."/>
            <person name="Andreopoulos B."/>
            <person name="Martin F.M."/>
            <person name="Harder C.B."/>
            <person name="Rigling D."/>
            <person name="Ford K.L."/>
            <person name="Foster G.D."/>
            <person name="Pangilinan J."/>
            <person name="Papanicolaou A."/>
            <person name="Barry K."/>
            <person name="LaButti K."/>
            <person name="Viragh M."/>
            <person name="Koriabine M."/>
            <person name="Yan M."/>
            <person name="Riley R."/>
            <person name="Champramary S."/>
            <person name="Plett K.L."/>
            <person name="Tsai I.J."/>
            <person name="Slot J."/>
            <person name="Sipos G."/>
            <person name="Plett J."/>
            <person name="Nagy L.G."/>
            <person name="Grigoriev I.V."/>
        </authorList>
    </citation>
    <scope>NUCLEOTIDE SEQUENCE</scope>
    <source>
        <strain evidence="2">HWK02</strain>
    </source>
</reference>
<dbReference type="AlphaFoldDB" id="A0AA39Q1T0"/>
<gene>
    <name evidence="2" type="ORF">EDD18DRAFT_352223</name>
</gene>
<comment type="caution">
    <text evidence="2">The sequence shown here is derived from an EMBL/GenBank/DDBJ whole genome shotgun (WGS) entry which is preliminary data.</text>
</comment>
<organism evidence="2 3">
    <name type="scientific">Armillaria luteobubalina</name>
    <dbReference type="NCBI Taxonomy" id="153913"/>
    <lineage>
        <taxon>Eukaryota</taxon>
        <taxon>Fungi</taxon>
        <taxon>Dikarya</taxon>
        <taxon>Basidiomycota</taxon>
        <taxon>Agaricomycotina</taxon>
        <taxon>Agaricomycetes</taxon>
        <taxon>Agaricomycetidae</taxon>
        <taxon>Agaricales</taxon>
        <taxon>Marasmiineae</taxon>
        <taxon>Physalacriaceae</taxon>
        <taxon>Armillaria</taxon>
    </lineage>
</organism>
<dbReference type="Pfam" id="PF18885">
    <property type="entry name" value="DUF5648"/>
    <property type="match status" value="1"/>
</dbReference>